<evidence type="ECO:0000259" key="1">
    <source>
        <dbReference type="Pfam" id="PF13358"/>
    </source>
</evidence>
<dbReference type="EMBL" id="JARBJD010000144">
    <property type="protein sequence ID" value="KAK2950041.1"/>
    <property type="molecule type" value="Genomic_DNA"/>
</dbReference>
<gene>
    <name evidence="2" type="ORF">BLNAU_15076</name>
</gene>
<dbReference type="Pfam" id="PF13358">
    <property type="entry name" value="DDE_3"/>
    <property type="match status" value="1"/>
</dbReference>
<dbReference type="Proteomes" id="UP001281761">
    <property type="component" value="Unassembled WGS sequence"/>
</dbReference>
<evidence type="ECO:0000313" key="3">
    <source>
        <dbReference type="Proteomes" id="UP001281761"/>
    </source>
</evidence>
<dbReference type="InterPro" id="IPR038717">
    <property type="entry name" value="Tc1-like_DDE_dom"/>
</dbReference>
<proteinExistence type="predicted"/>
<organism evidence="2 3">
    <name type="scientific">Blattamonas nauphoetae</name>
    <dbReference type="NCBI Taxonomy" id="2049346"/>
    <lineage>
        <taxon>Eukaryota</taxon>
        <taxon>Metamonada</taxon>
        <taxon>Preaxostyla</taxon>
        <taxon>Oxymonadida</taxon>
        <taxon>Blattamonas</taxon>
    </lineage>
</organism>
<dbReference type="InterPro" id="IPR036397">
    <property type="entry name" value="RNaseH_sf"/>
</dbReference>
<evidence type="ECO:0000313" key="2">
    <source>
        <dbReference type="EMBL" id="KAK2950041.1"/>
    </source>
</evidence>
<name>A0ABQ9XDM2_9EUKA</name>
<sequence length="142" mass="16202">MSAQGPGTFHIIDESMTGDYYLKILQQYLVQNGTELCGNEFVFQQDNHPAHKTKKIQDYMERIGFQELAWPENSPDFSPIENMFATLKRHVADRSPRSIEDLKSVTREEWMGMDADYTKALVASMPARMQAGKRAHGGATRF</sequence>
<dbReference type="Gene3D" id="3.30.420.10">
    <property type="entry name" value="Ribonuclease H-like superfamily/Ribonuclease H"/>
    <property type="match status" value="1"/>
</dbReference>
<keyword evidence="3" id="KW-1185">Reference proteome</keyword>
<protein>
    <submittedName>
        <fullName evidence="2">Transposable element Tc1 transposase</fullName>
    </submittedName>
</protein>
<feature type="domain" description="Tc1-like transposase DDE" evidence="1">
    <location>
        <begin position="2"/>
        <end position="103"/>
    </location>
</feature>
<comment type="caution">
    <text evidence="2">The sequence shown here is derived from an EMBL/GenBank/DDBJ whole genome shotgun (WGS) entry which is preliminary data.</text>
</comment>
<accession>A0ABQ9XDM2</accession>
<reference evidence="2 3" key="1">
    <citation type="journal article" date="2022" name="bioRxiv">
        <title>Genomics of Preaxostyla Flagellates Illuminates Evolutionary Transitions and the Path Towards Mitochondrial Loss.</title>
        <authorList>
            <person name="Novak L.V.F."/>
            <person name="Treitli S.C."/>
            <person name="Pyrih J."/>
            <person name="Halakuc P."/>
            <person name="Pipaliya S.V."/>
            <person name="Vacek V."/>
            <person name="Brzon O."/>
            <person name="Soukal P."/>
            <person name="Eme L."/>
            <person name="Dacks J.B."/>
            <person name="Karnkowska A."/>
            <person name="Elias M."/>
            <person name="Hampl V."/>
        </authorList>
    </citation>
    <scope>NUCLEOTIDE SEQUENCE [LARGE SCALE GENOMIC DNA]</scope>
    <source>
        <strain evidence="2">NAU3</strain>
        <tissue evidence="2">Gut</tissue>
    </source>
</reference>